<dbReference type="RefSeq" id="WP_317123425.1">
    <property type="nucleotide sequence ID" value="NZ_JAWJBA010000007.1"/>
</dbReference>
<accession>A0ABU3XED9</accession>
<name>A0ABU3XED9_9BACI</name>
<reference evidence="1 2" key="1">
    <citation type="submission" date="2023-10" db="EMBL/GenBank/DDBJ databases">
        <title>Screening of Alkalihalobacillus lindianensis BZ-TG-R113 and Its Alleviation of Salt Stress on Rapeseed Growth.</title>
        <authorList>
            <person name="Zhao B."/>
            <person name="Guo T."/>
        </authorList>
    </citation>
    <scope>NUCLEOTIDE SEQUENCE [LARGE SCALE GENOMIC DNA]</scope>
    <source>
        <strain evidence="1 2">BZ-TG-R113</strain>
    </source>
</reference>
<organism evidence="1 2">
    <name type="scientific">Alkalihalophilus lindianensis</name>
    <dbReference type="NCBI Taxonomy" id="1630542"/>
    <lineage>
        <taxon>Bacteria</taxon>
        <taxon>Bacillati</taxon>
        <taxon>Bacillota</taxon>
        <taxon>Bacilli</taxon>
        <taxon>Bacillales</taxon>
        <taxon>Bacillaceae</taxon>
        <taxon>Alkalihalophilus</taxon>
    </lineage>
</organism>
<evidence type="ECO:0000313" key="1">
    <source>
        <dbReference type="EMBL" id="MDV2686262.1"/>
    </source>
</evidence>
<dbReference type="EMBL" id="JAWJBA010000007">
    <property type="protein sequence ID" value="MDV2686262.1"/>
    <property type="molecule type" value="Genomic_DNA"/>
</dbReference>
<gene>
    <name evidence="1" type="ORF">RYX56_17990</name>
</gene>
<sequence>MNQAVRTEMNGQPSYNGIIEHVDENHLYLIVPVDENRYSDCLIIEIERRSTWVLFLIVLDLTMPKRMWEI</sequence>
<comment type="caution">
    <text evidence="1">The sequence shown here is derived from an EMBL/GenBank/DDBJ whole genome shotgun (WGS) entry which is preliminary data.</text>
</comment>
<evidence type="ECO:0000313" key="2">
    <source>
        <dbReference type="Proteomes" id="UP001287282"/>
    </source>
</evidence>
<protein>
    <submittedName>
        <fullName evidence="1">Uncharacterized protein</fullName>
    </submittedName>
</protein>
<keyword evidence="2" id="KW-1185">Reference proteome</keyword>
<dbReference type="Proteomes" id="UP001287282">
    <property type="component" value="Unassembled WGS sequence"/>
</dbReference>
<proteinExistence type="predicted"/>